<evidence type="ECO:0000259" key="1">
    <source>
        <dbReference type="Pfam" id="PF12671"/>
    </source>
</evidence>
<protein>
    <submittedName>
        <fullName evidence="2">Amidase domain-containing protein</fullName>
    </submittedName>
</protein>
<sequence>MLENYISTRIHANVGVQSGGILQDELHQRLQSLKNRNALVVKSQALCQIHDITETRNGVEARYSIQIKDLVKQRDKFINEEYVEERIALIENDEVVRDSLVKPQDDTESFDERDLDVEDDSVRQPFIYDRREAVRYAEKWWDSYNPEYEKFEVDCTNFISQCLHAGGAPMTGYSNRGKGWWMKNGSWSYSWSVAHALRRYLPNAKSGLRAVEKESASDLTLGDVICYDFEGDGRYNHNTIVVAKDSNNMPLVNAHTYNSRMRYWEYTDSSAYTPNIKYAFLHIVDDES</sequence>
<dbReference type="Proteomes" id="UP000481043">
    <property type="component" value="Unassembled WGS sequence"/>
</dbReference>
<proteinExistence type="predicted"/>
<reference evidence="2 3" key="1">
    <citation type="submission" date="2020-02" db="EMBL/GenBank/DDBJ databases">
        <title>Bacillus aquiflavi sp. nov., isolated from yellow water of strong flavor Chinese baijiu in Yibin region of China.</title>
        <authorList>
            <person name="Xie J."/>
        </authorList>
    </citation>
    <scope>NUCLEOTIDE SEQUENCE [LARGE SCALE GENOMIC DNA]</scope>
    <source>
        <strain evidence="2 3">SA4</strain>
    </source>
</reference>
<gene>
    <name evidence="2" type="ORF">G4D63_04130</name>
</gene>
<name>A0A6M0Q3H0_9BACI</name>
<dbReference type="EMBL" id="JAAIWM010000001">
    <property type="protein sequence ID" value="NEY70926.1"/>
    <property type="molecule type" value="Genomic_DNA"/>
</dbReference>
<dbReference type="Pfam" id="PF12671">
    <property type="entry name" value="Amidase_6"/>
    <property type="match status" value="1"/>
</dbReference>
<accession>A0A6M0Q3H0</accession>
<evidence type="ECO:0000313" key="2">
    <source>
        <dbReference type="EMBL" id="NEY70926.1"/>
    </source>
</evidence>
<dbReference type="InterPro" id="IPR024301">
    <property type="entry name" value="Amidase_6"/>
</dbReference>
<organism evidence="2 3">
    <name type="scientific">Bacillus mesophilus</name>
    <dbReference type="NCBI Taxonomy" id="1808955"/>
    <lineage>
        <taxon>Bacteria</taxon>
        <taxon>Bacillati</taxon>
        <taxon>Bacillota</taxon>
        <taxon>Bacilli</taxon>
        <taxon>Bacillales</taxon>
        <taxon>Bacillaceae</taxon>
        <taxon>Bacillus</taxon>
    </lineage>
</organism>
<feature type="domain" description="Putative amidase" evidence="1">
    <location>
        <begin position="128"/>
        <end position="279"/>
    </location>
</feature>
<dbReference type="PANTHER" id="PTHR40032">
    <property type="entry name" value="EXPORTED PROTEIN-RELATED"/>
    <property type="match status" value="1"/>
</dbReference>
<comment type="caution">
    <text evidence="2">The sequence shown here is derived from an EMBL/GenBank/DDBJ whole genome shotgun (WGS) entry which is preliminary data.</text>
</comment>
<dbReference type="PANTHER" id="PTHR40032:SF1">
    <property type="entry name" value="EXPORTED PROTEIN"/>
    <property type="match status" value="1"/>
</dbReference>
<dbReference type="AlphaFoldDB" id="A0A6M0Q3H0"/>
<evidence type="ECO:0000313" key="3">
    <source>
        <dbReference type="Proteomes" id="UP000481043"/>
    </source>
</evidence>
<keyword evidence="3" id="KW-1185">Reference proteome</keyword>